<dbReference type="EMBL" id="WNWM01000002">
    <property type="protein sequence ID" value="MUI11379.1"/>
    <property type="molecule type" value="Genomic_DNA"/>
</dbReference>
<sequence length="104" mass="11452">MIGIQRPGEDGMHIWPQQRRYMPAPGDRTSQSMDIAVRLNDPPSATDENVEAWPQQRRASATLPCGAGRTQARPDGSLGQINTPGETARQADPPKFINTSRRQS</sequence>
<organism evidence="2 3">
    <name type="scientific">Pseudoduganella dura</name>
    <dbReference type="NCBI Taxonomy" id="321982"/>
    <lineage>
        <taxon>Bacteria</taxon>
        <taxon>Pseudomonadati</taxon>
        <taxon>Pseudomonadota</taxon>
        <taxon>Betaproteobacteria</taxon>
        <taxon>Burkholderiales</taxon>
        <taxon>Oxalobacteraceae</taxon>
        <taxon>Telluria group</taxon>
        <taxon>Pseudoduganella</taxon>
    </lineage>
</organism>
<dbReference type="RefSeq" id="WP_155707394.1">
    <property type="nucleotide sequence ID" value="NZ_BMWU01000016.1"/>
</dbReference>
<dbReference type="Proteomes" id="UP000431684">
    <property type="component" value="Unassembled WGS sequence"/>
</dbReference>
<name>A0A6I3X3F3_9BURK</name>
<comment type="caution">
    <text evidence="2">The sequence shown here is derived from an EMBL/GenBank/DDBJ whole genome shotgun (WGS) entry which is preliminary data.</text>
</comment>
<protein>
    <submittedName>
        <fullName evidence="2">Uncharacterized protein</fullName>
    </submittedName>
</protein>
<gene>
    <name evidence="2" type="ORF">GJV26_02580</name>
</gene>
<evidence type="ECO:0000256" key="1">
    <source>
        <dbReference type="SAM" id="MobiDB-lite"/>
    </source>
</evidence>
<reference evidence="2 3" key="1">
    <citation type="submission" date="2019-11" db="EMBL/GenBank/DDBJ databases">
        <title>Draft Genome Sequences of Six Type Strains of the Genus Massilia.</title>
        <authorList>
            <person name="Miess H."/>
            <person name="Frediansyah A."/>
            <person name="Goeker M."/>
            <person name="Gross H."/>
        </authorList>
    </citation>
    <scope>NUCLEOTIDE SEQUENCE [LARGE SCALE GENOMIC DNA]</scope>
    <source>
        <strain evidence="2 3">DSM 17513</strain>
    </source>
</reference>
<keyword evidence="3" id="KW-1185">Reference proteome</keyword>
<evidence type="ECO:0000313" key="2">
    <source>
        <dbReference type="EMBL" id="MUI11379.1"/>
    </source>
</evidence>
<dbReference type="AlphaFoldDB" id="A0A6I3X3F3"/>
<accession>A0A6I3X3F3</accession>
<feature type="region of interest" description="Disordered" evidence="1">
    <location>
        <begin position="1"/>
        <end position="104"/>
    </location>
</feature>
<proteinExistence type="predicted"/>
<evidence type="ECO:0000313" key="3">
    <source>
        <dbReference type="Proteomes" id="UP000431684"/>
    </source>
</evidence>